<dbReference type="EMBL" id="QGUI02000008">
    <property type="protein sequence ID" value="MFO7190926.1"/>
    <property type="molecule type" value="Genomic_DNA"/>
</dbReference>
<organism evidence="3 4">
    <name type="scientific">Thermocrispum agreste</name>
    <dbReference type="NCBI Taxonomy" id="37925"/>
    <lineage>
        <taxon>Bacteria</taxon>
        <taxon>Bacillati</taxon>
        <taxon>Actinomycetota</taxon>
        <taxon>Actinomycetes</taxon>
        <taxon>Pseudonocardiales</taxon>
        <taxon>Pseudonocardiaceae</taxon>
        <taxon>Thermocrispum</taxon>
    </lineage>
</organism>
<dbReference type="InterPro" id="IPR044217">
    <property type="entry name" value="CLPT1/2"/>
</dbReference>
<dbReference type="InterPro" id="IPR004176">
    <property type="entry name" value="Clp_R_N"/>
</dbReference>
<keyword evidence="3" id="KW-0645">Protease</keyword>
<proteinExistence type="predicted"/>
<keyword evidence="3" id="KW-0378">Hydrolase</keyword>
<dbReference type="AlphaFoldDB" id="A0ABD6FCG9"/>
<dbReference type="Proteomes" id="UP000249324">
    <property type="component" value="Unassembled WGS sequence"/>
</dbReference>
<dbReference type="SUPFAM" id="SSF81923">
    <property type="entry name" value="Double Clp-N motif"/>
    <property type="match status" value="1"/>
</dbReference>
<evidence type="ECO:0000313" key="4">
    <source>
        <dbReference type="Proteomes" id="UP000249324"/>
    </source>
</evidence>
<evidence type="ECO:0000313" key="3">
    <source>
        <dbReference type="EMBL" id="MFO7190926.1"/>
    </source>
</evidence>
<sequence length="253" mass="27195">MSEGFHGQRPHSAQAGAPIELDDLVEHIANEHDDPLDRLAAATRISKDLEDLGERVVTHFLIEARRAGASWLRIGKAFGVSKQAVQKRFKAKLALQEAKADPEEEFEAFTQRACNVVAASRKAARQAGHREVGLLHLVLGMLAEPKGLAAQSITTQGFALEAARQAVQAALPAPQAAQPPEPVPFSEPVRKILKQAVELAAPEAGLGYVGTEHIMLAMIEHAAGQRVLVELGIDPQAAKTFIIDYHNTPATPS</sequence>
<dbReference type="GO" id="GO:0008233">
    <property type="term" value="F:peptidase activity"/>
    <property type="evidence" value="ECO:0007669"/>
    <property type="project" value="UniProtKB-KW"/>
</dbReference>
<accession>A0ABD6FCG9</accession>
<protein>
    <submittedName>
        <fullName evidence="3">Clp protease N-terminal domain-containing protein</fullName>
    </submittedName>
</protein>
<dbReference type="Gene3D" id="1.10.1780.10">
    <property type="entry name" value="Clp, N-terminal domain"/>
    <property type="match status" value="1"/>
</dbReference>
<comment type="caution">
    <text evidence="3">The sequence shown here is derived from an EMBL/GenBank/DDBJ whole genome shotgun (WGS) entry which is preliminary data.</text>
</comment>
<dbReference type="Pfam" id="PF02861">
    <property type="entry name" value="Clp_N"/>
    <property type="match status" value="1"/>
</dbReference>
<dbReference type="PANTHER" id="PTHR47016">
    <property type="entry name" value="ATP-DEPENDENT CLP PROTEASE ATP-BINDING SUBUNIT CLPT1, CHLOROPLASTIC"/>
    <property type="match status" value="1"/>
</dbReference>
<reference evidence="3 4" key="1">
    <citation type="journal article" date="2021" name="BMC Genomics">
        <title>Genome-resolved metagenome and metatranscriptome analyses of thermophilic composting reveal key bacterial players and their metabolic interactions.</title>
        <authorList>
            <person name="Braga L.P.P."/>
            <person name="Pereira R.V."/>
            <person name="Martins L.F."/>
            <person name="Moura L.M.S."/>
            <person name="Sanchez F.B."/>
            <person name="Patane J.S.L."/>
            <person name="da Silva A.M."/>
            <person name="Setubal J.C."/>
        </authorList>
    </citation>
    <scope>NUCLEOTIDE SEQUENCE [LARGE SCALE GENOMIC DNA]</scope>
    <source>
        <strain evidence="3">ZC4RG45</strain>
    </source>
</reference>
<gene>
    <name evidence="3" type="ORF">DIU77_001590</name>
</gene>
<dbReference type="InterPro" id="IPR036628">
    <property type="entry name" value="Clp_N_dom_sf"/>
</dbReference>
<dbReference type="PANTHER" id="PTHR47016:SF5">
    <property type="entry name" value="CLP DOMAIN SUPERFAMILY PROTEIN"/>
    <property type="match status" value="1"/>
</dbReference>
<dbReference type="GO" id="GO:0006508">
    <property type="term" value="P:proteolysis"/>
    <property type="evidence" value="ECO:0007669"/>
    <property type="project" value="UniProtKB-KW"/>
</dbReference>
<keyword evidence="1" id="KW-0677">Repeat</keyword>
<evidence type="ECO:0000259" key="2">
    <source>
        <dbReference type="PROSITE" id="PS51903"/>
    </source>
</evidence>
<dbReference type="PROSITE" id="PS51903">
    <property type="entry name" value="CLP_R"/>
    <property type="match status" value="1"/>
</dbReference>
<evidence type="ECO:0000256" key="1">
    <source>
        <dbReference type="PROSITE-ProRule" id="PRU01251"/>
    </source>
</evidence>
<name>A0ABD6FCG9_9PSEU</name>
<feature type="domain" description="Clp R" evidence="2">
    <location>
        <begin position="106"/>
        <end position="248"/>
    </location>
</feature>